<sequence length="488" mass="56996">MAEEQLKIIRTRFAPSPTGALHIGGLRTALINYLFAKQHNGVFVLRIEDTDKSRNQPDQIKKIWNSLVSMSVIPDESSESPGEVGPYLQSERLDKYIYRINQLLKEGKAYRCFCESDNQNTSEESKEYFYSGRCRNLSKEEIKHKLDQGIAHCVRLKVDKSKVYSWNDYVRGQMFVSATALGDIILMRSNGLPTYNFAAVVDDYEMKITDIFRGEEHISNTPYQIALYESFGWKDSIPRFGHLSLILSESGKKISKRDPDSERYLVDYFWDKGYYPEAILNYLLILGWSEGEREFFKLDEGVKHFSTSGLSGSPSTFDFKKLEWMSQSYLNQLDLHKYLNFVLPFFKGEAKDYSLTLEQKKEFAIRFRSRVKYASFLDELASSFYSIDYLSEEVINQLKEFPEVVSLIEKTLERLEQINSEDWKEEKEIQQFLKILCATLEIKKHDFYTNLRLLLTGESEGLPLFSIFFLLGLEKSRFRFQKVLEFLK</sequence>
<comment type="function">
    <text evidence="7">Catalyzes the attachment of glutamate to tRNA(Glu) in a two-step reaction: glutamate is first activated by ATP to form Glu-AMP and then transferred to the acceptor end of tRNA(Glu).</text>
</comment>
<dbReference type="InterPro" id="IPR001412">
    <property type="entry name" value="aa-tRNA-synth_I_CS"/>
</dbReference>
<feature type="domain" description="Aminoacyl-tRNA synthetase class I anticodon-binding" evidence="9">
    <location>
        <begin position="361"/>
        <end position="483"/>
    </location>
</feature>
<dbReference type="PANTHER" id="PTHR43311:SF2">
    <property type="entry name" value="GLUTAMATE--TRNA LIGASE, MITOCHONDRIAL-RELATED"/>
    <property type="match status" value="1"/>
</dbReference>
<dbReference type="RefSeq" id="WP_024071000.1">
    <property type="nucleotide sequence ID" value="NC_023062.1"/>
</dbReference>
<feature type="short sequence motif" description="'KMSKS' region" evidence="7">
    <location>
        <begin position="253"/>
        <end position="257"/>
    </location>
</feature>
<protein>
    <recommendedName>
        <fullName evidence="7">Glutamate--tRNA ligase</fullName>
        <ecNumber evidence="7">6.1.1.17</ecNumber>
    </recommendedName>
    <alternativeName>
        <fullName evidence="7">Glutamyl-tRNA synthetase</fullName>
        <shortName evidence="7">GluRS</shortName>
    </alternativeName>
</protein>
<keyword evidence="11" id="KW-1185">Reference proteome</keyword>
<dbReference type="Gene3D" id="3.40.50.620">
    <property type="entry name" value="HUPs"/>
    <property type="match status" value="1"/>
</dbReference>
<keyword evidence="7" id="KW-0963">Cytoplasm</keyword>
<dbReference type="CDD" id="cd00808">
    <property type="entry name" value="GluRS_core"/>
    <property type="match status" value="1"/>
</dbReference>
<dbReference type="InterPro" id="IPR020751">
    <property type="entry name" value="aa-tRNA-synth_I_codon-bd_sub2"/>
</dbReference>
<keyword evidence="4 7" id="KW-0067">ATP-binding</keyword>
<keyword evidence="2 7" id="KW-0436">Ligase</keyword>
<keyword evidence="3 7" id="KW-0547">Nucleotide-binding</keyword>
<comment type="catalytic activity">
    <reaction evidence="7">
        <text>tRNA(Glu) + L-glutamate + ATP = L-glutamyl-tRNA(Glu) + AMP + diphosphate</text>
        <dbReference type="Rhea" id="RHEA:23540"/>
        <dbReference type="Rhea" id="RHEA-COMP:9663"/>
        <dbReference type="Rhea" id="RHEA-COMP:9680"/>
        <dbReference type="ChEBI" id="CHEBI:29985"/>
        <dbReference type="ChEBI" id="CHEBI:30616"/>
        <dbReference type="ChEBI" id="CHEBI:33019"/>
        <dbReference type="ChEBI" id="CHEBI:78442"/>
        <dbReference type="ChEBI" id="CHEBI:78520"/>
        <dbReference type="ChEBI" id="CHEBI:456215"/>
        <dbReference type="EC" id="6.1.1.17"/>
    </reaction>
</comment>
<keyword evidence="6 7" id="KW-0030">Aminoacyl-tRNA synthetase</keyword>
<keyword evidence="5 7" id="KW-0648">Protein biosynthesis</keyword>
<dbReference type="Pfam" id="PF00749">
    <property type="entry name" value="tRNA-synt_1c"/>
    <property type="match status" value="1"/>
</dbReference>
<evidence type="ECO:0000256" key="3">
    <source>
        <dbReference type="ARBA" id="ARBA00022741"/>
    </source>
</evidence>
<evidence type="ECO:0000313" key="10">
    <source>
        <dbReference type="EMBL" id="AHC39851.1"/>
    </source>
</evidence>
<accession>A0ABN4BKN0</accession>
<evidence type="ECO:0000256" key="6">
    <source>
        <dbReference type="ARBA" id="ARBA00023146"/>
    </source>
</evidence>
<dbReference type="NCBIfam" id="TIGR00464">
    <property type="entry name" value="gltX_bact"/>
    <property type="match status" value="1"/>
</dbReference>
<evidence type="ECO:0000259" key="8">
    <source>
        <dbReference type="Pfam" id="PF00749"/>
    </source>
</evidence>
<dbReference type="Gene3D" id="1.10.10.350">
    <property type="match status" value="1"/>
</dbReference>
<evidence type="ECO:0000256" key="1">
    <source>
        <dbReference type="ARBA" id="ARBA00007894"/>
    </source>
</evidence>
<evidence type="ECO:0000256" key="2">
    <source>
        <dbReference type="ARBA" id="ARBA00022598"/>
    </source>
</evidence>
<dbReference type="InterPro" id="IPR000924">
    <property type="entry name" value="Glu/Gln-tRNA-synth"/>
</dbReference>
<comment type="caution">
    <text evidence="7">Lacks conserved residue(s) required for the propagation of feature annotation.</text>
</comment>
<reference evidence="10 11" key="1">
    <citation type="journal article" date="2014" name="Genome Announc.">
        <title>Complete Genome Sequence of Mycoplasma ovis Strain Michigan, a Hemoplasma of Sheep with Two Distinct 16S rRNA Genes.</title>
        <authorList>
            <person name="Deshuillers P.L."/>
            <person name="Santos A.P."/>
            <person name="do Nascimento N.C."/>
            <person name="Hampel J.A."/>
            <person name="Bergin I.L."/>
            <person name="Dyson M.C."/>
            <person name="Messick J.B."/>
        </authorList>
    </citation>
    <scope>NUCLEOTIDE SEQUENCE [LARGE SCALE GENOMIC DNA]</scope>
    <source>
        <strain evidence="10 11">Michigan</strain>
    </source>
</reference>
<dbReference type="InterPro" id="IPR033910">
    <property type="entry name" value="GluRS_core"/>
</dbReference>
<dbReference type="InterPro" id="IPR020058">
    <property type="entry name" value="Glu/Gln-tRNA-synth_Ib_cat-dom"/>
</dbReference>
<organism evidence="10 11">
    <name type="scientific">Mycoplasma ovis str. Michigan</name>
    <dbReference type="NCBI Taxonomy" id="1415773"/>
    <lineage>
        <taxon>Bacteria</taxon>
        <taxon>Bacillati</taxon>
        <taxon>Mycoplasmatota</taxon>
        <taxon>Mollicutes</taxon>
        <taxon>Mycoplasmataceae</taxon>
        <taxon>Mycoplasma</taxon>
    </lineage>
</organism>
<dbReference type="PRINTS" id="PR00987">
    <property type="entry name" value="TRNASYNTHGLU"/>
</dbReference>
<evidence type="ECO:0000256" key="4">
    <source>
        <dbReference type="ARBA" id="ARBA00022840"/>
    </source>
</evidence>
<dbReference type="EMBL" id="CP006935">
    <property type="protein sequence ID" value="AHC39851.1"/>
    <property type="molecule type" value="Genomic_DNA"/>
</dbReference>
<evidence type="ECO:0000259" key="9">
    <source>
        <dbReference type="Pfam" id="PF19269"/>
    </source>
</evidence>
<dbReference type="HAMAP" id="MF_00022">
    <property type="entry name" value="Glu_tRNA_synth_type1"/>
    <property type="match status" value="1"/>
</dbReference>
<dbReference type="PANTHER" id="PTHR43311">
    <property type="entry name" value="GLUTAMATE--TRNA LIGASE"/>
    <property type="match status" value="1"/>
</dbReference>
<dbReference type="InterPro" id="IPR008925">
    <property type="entry name" value="aa_tRNA-synth_I_cd-bd_sf"/>
</dbReference>
<dbReference type="InterPro" id="IPR004527">
    <property type="entry name" value="Glu-tRNA-ligase_bac/mito"/>
</dbReference>
<proteinExistence type="inferred from homology"/>
<dbReference type="Proteomes" id="UP000018745">
    <property type="component" value="Chromosome"/>
</dbReference>
<feature type="domain" description="Glutamyl/glutaminyl-tRNA synthetase class Ib catalytic" evidence="8">
    <location>
        <begin position="9"/>
        <end position="324"/>
    </location>
</feature>
<evidence type="ECO:0000256" key="7">
    <source>
        <dbReference type="HAMAP-Rule" id="MF_00022"/>
    </source>
</evidence>
<comment type="subunit">
    <text evidence="7">Monomer.</text>
</comment>
<name>A0ABN4BKN0_9MOLU</name>
<dbReference type="PROSITE" id="PS00178">
    <property type="entry name" value="AA_TRNA_LIGASE_I"/>
    <property type="match status" value="1"/>
</dbReference>
<comment type="similarity">
    <text evidence="1 7">Belongs to the class-I aminoacyl-tRNA synthetase family. Glutamate--tRNA ligase type 1 subfamily.</text>
</comment>
<dbReference type="SUPFAM" id="SSF48163">
    <property type="entry name" value="An anticodon-binding domain of class I aminoacyl-tRNA synthetases"/>
    <property type="match status" value="1"/>
</dbReference>
<dbReference type="Pfam" id="PF19269">
    <property type="entry name" value="Anticodon_2"/>
    <property type="match status" value="1"/>
</dbReference>
<dbReference type="InterPro" id="IPR014729">
    <property type="entry name" value="Rossmann-like_a/b/a_fold"/>
</dbReference>
<feature type="binding site" evidence="7">
    <location>
        <position position="256"/>
    </location>
    <ligand>
        <name>ATP</name>
        <dbReference type="ChEBI" id="CHEBI:30616"/>
    </ligand>
</feature>
<dbReference type="InterPro" id="IPR049940">
    <property type="entry name" value="GluQ/Sye"/>
</dbReference>
<dbReference type="InterPro" id="IPR045462">
    <property type="entry name" value="aa-tRNA-synth_I_cd-bd"/>
</dbReference>
<dbReference type="SUPFAM" id="SSF52374">
    <property type="entry name" value="Nucleotidylyl transferase"/>
    <property type="match status" value="1"/>
</dbReference>
<gene>
    <name evidence="7" type="primary">gltX</name>
    <name evidence="10" type="ORF">OVS_01050</name>
</gene>
<feature type="short sequence motif" description="'HIGH' region" evidence="7">
    <location>
        <begin position="15"/>
        <end position="25"/>
    </location>
</feature>
<evidence type="ECO:0000256" key="5">
    <source>
        <dbReference type="ARBA" id="ARBA00022917"/>
    </source>
</evidence>
<comment type="subcellular location">
    <subcellularLocation>
        <location evidence="7">Cytoplasm</location>
    </subcellularLocation>
</comment>
<evidence type="ECO:0000313" key="11">
    <source>
        <dbReference type="Proteomes" id="UP000018745"/>
    </source>
</evidence>
<dbReference type="EC" id="6.1.1.17" evidence="7"/>